<organism evidence="1 2">
    <name type="scientific">Rhododendron molle</name>
    <name type="common">Chinese azalea</name>
    <name type="synonym">Azalea mollis</name>
    <dbReference type="NCBI Taxonomy" id="49168"/>
    <lineage>
        <taxon>Eukaryota</taxon>
        <taxon>Viridiplantae</taxon>
        <taxon>Streptophyta</taxon>
        <taxon>Embryophyta</taxon>
        <taxon>Tracheophyta</taxon>
        <taxon>Spermatophyta</taxon>
        <taxon>Magnoliopsida</taxon>
        <taxon>eudicotyledons</taxon>
        <taxon>Gunneridae</taxon>
        <taxon>Pentapetalae</taxon>
        <taxon>asterids</taxon>
        <taxon>Ericales</taxon>
        <taxon>Ericaceae</taxon>
        <taxon>Ericoideae</taxon>
        <taxon>Rhodoreae</taxon>
        <taxon>Rhododendron</taxon>
    </lineage>
</organism>
<protein>
    <submittedName>
        <fullName evidence="1">Uncharacterized protein</fullName>
    </submittedName>
</protein>
<name>A0ACC0PZQ7_RHOML</name>
<sequence length="288" mass="30927">MVLPQGRPATNGYSSSSLGSSSMYEGFNSPNREEPPPYTSPVRQRYESFENPLGGNGSTSFESGDEERVSSGNSQFGTALYDFPAGGDVELSLTAEEDVEIVYEVDGWFYMENFAQDQLDIRISSNELPFPNPRNPFVQAGASATDFGEIPPSLPFTNPSAFPDPFDQPGSSFTDLGEVPHAPFPNPFDPAGAASTDSLCSKSSIDGGVDQLEESCRFFPLSTILKATNDFDDALVVGTGGFGKVYKAIIDDGTFVAIKRLNAESNQGAEVAFEAPACASRFARRLLQ</sequence>
<gene>
    <name evidence="1" type="ORF">RHMOL_Rhmol01G0104500</name>
</gene>
<proteinExistence type="predicted"/>
<accession>A0ACC0PZQ7</accession>
<dbReference type="EMBL" id="CM046388">
    <property type="protein sequence ID" value="KAI8571248.1"/>
    <property type="molecule type" value="Genomic_DNA"/>
</dbReference>
<dbReference type="Proteomes" id="UP001062846">
    <property type="component" value="Chromosome 1"/>
</dbReference>
<evidence type="ECO:0000313" key="2">
    <source>
        <dbReference type="Proteomes" id="UP001062846"/>
    </source>
</evidence>
<evidence type="ECO:0000313" key="1">
    <source>
        <dbReference type="EMBL" id="KAI8571248.1"/>
    </source>
</evidence>
<comment type="caution">
    <text evidence="1">The sequence shown here is derived from an EMBL/GenBank/DDBJ whole genome shotgun (WGS) entry which is preliminary data.</text>
</comment>
<keyword evidence="2" id="KW-1185">Reference proteome</keyword>
<reference evidence="1" key="1">
    <citation type="submission" date="2022-02" db="EMBL/GenBank/DDBJ databases">
        <title>Plant Genome Project.</title>
        <authorList>
            <person name="Zhang R.-G."/>
        </authorList>
    </citation>
    <scope>NUCLEOTIDE SEQUENCE</scope>
    <source>
        <strain evidence="1">AT1</strain>
    </source>
</reference>